<dbReference type="KEGG" id="ppd:Ppro_2850"/>
<dbReference type="HOGENOM" id="CLU_508770_0_0_7"/>
<keyword evidence="4" id="KW-1185">Reference proteome</keyword>
<feature type="domain" description="Right handed beta helix" evidence="2">
    <location>
        <begin position="111"/>
        <end position="267"/>
    </location>
</feature>
<protein>
    <recommendedName>
        <fullName evidence="2">Right handed beta helix domain-containing protein</fullName>
    </recommendedName>
</protein>
<name>A1ASX8_PELPD</name>
<dbReference type="InterPro" id="IPR012334">
    <property type="entry name" value="Pectin_lyas_fold"/>
</dbReference>
<evidence type="ECO:0000313" key="4">
    <source>
        <dbReference type="Proteomes" id="UP000006732"/>
    </source>
</evidence>
<keyword evidence="1" id="KW-0732">Signal</keyword>
<evidence type="ECO:0000256" key="1">
    <source>
        <dbReference type="SAM" id="SignalP"/>
    </source>
</evidence>
<dbReference type="Pfam" id="PF13229">
    <property type="entry name" value="Beta_helix"/>
    <property type="match status" value="1"/>
</dbReference>
<dbReference type="AlphaFoldDB" id="A1ASX8"/>
<organism evidence="3 4">
    <name type="scientific">Pelobacter propionicus (strain DSM 2379 / NBRC 103807 / OttBd1)</name>
    <dbReference type="NCBI Taxonomy" id="338966"/>
    <lineage>
        <taxon>Bacteria</taxon>
        <taxon>Pseudomonadati</taxon>
        <taxon>Thermodesulfobacteriota</taxon>
        <taxon>Desulfuromonadia</taxon>
        <taxon>Desulfuromonadales</taxon>
        <taxon>Desulfuromonadaceae</taxon>
        <taxon>Pelobacter</taxon>
    </lineage>
</organism>
<evidence type="ECO:0000313" key="3">
    <source>
        <dbReference type="EMBL" id="ABL00449.1"/>
    </source>
</evidence>
<feature type="chain" id="PRO_5002632379" description="Right handed beta helix domain-containing protein" evidence="1">
    <location>
        <begin position="30"/>
        <end position="540"/>
    </location>
</feature>
<dbReference type="SMART" id="SM00710">
    <property type="entry name" value="PbH1"/>
    <property type="match status" value="9"/>
</dbReference>
<accession>A1ASX8</accession>
<proteinExistence type="predicted"/>
<dbReference type="InterPro" id="IPR039448">
    <property type="entry name" value="Beta_helix"/>
</dbReference>
<dbReference type="Proteomes" id="UP000006732">
    <property type="component" value="Chromosome"/>
</dbReference>
<dbReference type="SUPFAM" id="SSF51126">
    <property type="entry name" value="Pectin lyase-like"/>
    <property type="match status" value="1"/>
</dbReference>
<reference evidence="3 4" key="1">
    <citation type="submission" date="2006-10" db="EMBL/GenBank/DDBJ databases">
        <title>Complete sequence of chromosome of Pelobacter propionicus DSM 2379.</title>
        <authorList>
            <consortium name="US DOE Joint Genome Institute"/>
            <person name="Copeland A."/>
            <person name="Lucas S."/>
            <person name="Lapidus A."/>
            <person name="Barry K."/>
            <person name="Detter J.C."/>
            <person name="Glavina del Rio T."/>
            <person name="Hammon N."/>
            <person name="Israni S."/>
            <person name="Dalin E."/>
            <person name="Tice H."/>
            <person name="Pitluck S."/>
            <person name="Saunders E."/>
            <person name="Brettin T."/>
            <person name="Bruce D."/>
            <person name="Han C."/>
            <person name="Tapia R."/>
            <person name="Schmutz J."/>
            <person name="Larimer F."/>
            <person name="Land M."/>
            <person name="Hauser L."/>
            <person name="Kyrpides N."/>
            <person name="Kim E."/>
            <person name="Lovley D."/>
            <person name="Richardson P."/>
        </authorList>
    </citation>
    <scope>NUCLEOTIDE SEQUENCE [LARGE SCALE GENOMIC DNA]</scope>
    <source>
        <strain evidence="4">DSM 2379 / NBRC 103807 / OttBd1</strain>
    </source>
</reference>
<dbReference type="InterPro" id="IPR006626">
    <property type="entry name" value="PbH1"/>
</dbReference>
<dbReference type="Gene3D" id="2.160.20.10">
    <property type="entry name" value="Single-stranded right-handed beta-helix, Pectin lyase-like"/>
    <property type="match status" value="1"/>
</dbReference>
<dbReference type="EMBL" id="CP000482">
    <property type="protein sequence ID" value="ABL00449.1"/>
    <property type="molecule type" value="Genomic_DNA"/>
</dbReference>
<gene>
    <name evidence="3" type="ordered locus">Ppro_2850</name>
</gene>
<dbReference type="eggNOG" id="COG2931">
    <property type="taxonomic scope" value="Bacteria"/>
</dbReference>
<dbReference type="InterPro" id="IPR011050">
    <property type="entry name" value="Pectin_lyase_fold/virulence"/>
</dbReference>
<dbReference type="RefSeq" id="WP_011736690.1">
    <property type="nucleotide sequence ID" value="NC_008609.1"/>
</dbReference>
<feature type="signal peptide" evidence="1">
    <location>
        <begin position="1"/>
        <end position="29"/>
    </location>
</feature>
<evidence type="ECO:0000259" key="2">
    <source>
        <dbReference type="Pfam" id="PF13229"/>
    </source>
</evidence>
<sequence>MKINDFIRKTRTLFFTLTLVCGVMSSGWAATYYVDSVSGNDANTGTEAAPWKSLTKVNSTAFKSGDYIYFKCGQTWSAALIPVSGSSAGYVTYGSYGSGAKPVIRNFNATGKMYVKLQGVKLSSTTADYPLYINKSSYIWVENCEIYAESGSTAYAAARIYMDSHHNKIVNCVIEHRNFNRQNDALNLKYNANYNLIEGNKIGTATHYALTLEGSSSAYPGYVCSYNVIRKNTINNPEGAVVELQSNANRNVFENNTVTGGKNTSFCANQPRSFKSVSQYNIIRGNVIYDNLESAGSGISSQAYQYNTDPANNVVGNRIYNNIIKGIYASPIILDNYEPTVCKVADNVFKNNIISGNGVSNGLQLIVTANSNITDNYFQNNLFYKYGTTNVLKVKGVSYSVASIQSTSSTYFSGNIQKEPAIGTDNNLLSGSPCIDAGGFLTTVTSSSGSGNIISLADVKYFSDGFGVAEGDKIMVGNALATITSIDYSTNKVVLKDPISWQQGASVSLPFAGTKPDIGAFEVADLSSTILPPVNLKVVE</sequence>